<protein>
    <recommendedName>
        <fullName evidence="3">Virulence protein</fullName>
    </recommendedName>
</protein>
<dbReference type="HOGENOM" id="CLU_048266_3_0_10"/>
<dbReference type="STRING" id="717959.AL1_18680"/>
<organism evidence="1 2">
    <name type="scientific">Alistipes shahii WAL 8301</name>
    <dbReference type="NCBI Taxonomy" id="717959"/>
    <lineage>
        <taxon>Bacteria</taxon>
        <taxon>Pseudomonadati</taxon>
        <taxon>Bacteroidota</taxon>
        <taxon>Bacteroidia</taxon>
        <taxon>Bacteroidales</taxon>
        <taxon>Rikenellaceae</taxon>
        <taxon>Alistipes</taxon>
    </lineage>
</organism>
<proteinExistence type="predicted"/>
<dbReference type="PANTHER" id="PTHR35810:SF1">
    <property type="entry name" value="CYTOPLASMIC PROTEIN"/>
    <property type="match status" value="1"/>
</dbReference>
<evidence type="ECO:0000313" key="2">
    <source>
        <dbReference type="Proteomes" id="UP000008794"/>
    </source>
</evidence>
<dbReference type="PATRIC" id="fig|717959.3.peg.326"/>
<evidence type="ECO:0008006" key="3">
    <source>
        <dbReference type="Google" id="ProtNLM"/>
    </source>
</evidence>
<dbReference type="Proteomes" id="UP000008794">
    <property type="component" value="Chromosome"/>
</dbReference>
<evidence type="ECO:0000313" key="1">
    <source>
        <dbReference type="EMBL" id="CBK64230.1"/>
    </source>
</evidence>
<dbReference type="KEGG" id="ash:AL1_18680"/>
<dbReference type="PANTHER" id="PTHR35810">
    <property type="entry name" value="CYTOPLASMIC PROTEIN-RELATED"/>
    <property type="match status" value="1"/>
</dbReference>
<accession>D4IMR8</accession>
<reference evidence="1 2" key="2">
    <citation type="submission" date="2010-03" db="EMBL/GenBank/DDBJ databases">
        <authorList>
            <person name="Pajon A."/>
        </authorList>
    </citation>
    <scope>NUCLEOTIDE SEQUENCE [LARGE SCALE GENOMIC DNA]</scope>
    <source>
        <strain evidence="1 2">WAL 8301</strain>
    </source>
</reference>
<sequence>MPTAMESVFTGSITIDGEQVTVRRTAGGEVWLTQLEIARLFGIFEAAVRANIRAIYRSEALRRGRTLRIVHGVELYSLEMIAALAFRLRSLESEAFRRWLLRPAGPEIRLVAIAGEEPVC</sequence>
<keyword evidence="2" id="KW-1185">Reference proteome</keyword>
<reference evidence="1 2" key="1">
    <citation type="submission" date="2010-03" db="EMBL/GenBank/DDBJ databases">
        <title>The genome sequence of Alistipes shahii WAL 8301.</title>
        <authorList>
            <consortium name="metaHIT consortium -- http://www.metahit.eu/"/>
            <person name="Pajon A."/>
            <person name="Turner K."/>
            <person name="Parkhill J."/>
        </authorList>
    </citation>
    <scope>NUCLEOTIDE SEQUENCE [LARGE SCALE GENOMIC DNA]</scope>
    <source>
        <strain evidence="1 2">WAL 8301</strain>
    </source>
</reference>
<name>D4IMR8_9BACT</name>
<dbReference type="EMBL" id="FP929032">
    <property type="protein sequence ID" value="CBK64230.1"/>
    <property type="molecule type" value="Genomic_DNA"/>
</dbReference>
<gene>
    <name evidence="1" type="ORF">AL1_18680</name>
</gene>
<dbReference type="AlphaFoldDB" id="D4IMR8"/>